<dbReference type="EMBL" id="KY684083">
    <property type="protein sequence ID" value="ARF08352.1"/>
    <property type="molecule type" value="Genomic_DNA"/>
</dbReference>
<protein>
    <submittedName>
        <fullName evidence="1">Uncharacterized protein</fullName>
    </submittedName>
</protein>
<evidence type="ECO:0000313" key="1">
    <source>
        <dbReference type="EMBL" id="ARF08352.1"/>
    </source>
</evidence>
<reference evidence="1" key="1">
    <citation type="journal article" date="2017" name="Science">
        <title>Giant viruses with an expanded complement of translation system components.</title>
        <authorList>
            <person name="Schulz F."/>
            <person name="Yutin N."/>
            <person name="Ivanova N.N."/>
            <person name="Ortega D.R."/>
            <person name="Lee T.K."/>
            <person name="Vierheilig J."/>
            <person name="Daims H."/>
            <person name="Horn M."/>
            <person name="Wagner M."/>
            <person name="Jensen G.J."/>
            <person name="Kyrpides N.C."/>
            <person name="Koonin E.V."/>
            <person name="Woyke T."/>
        </authorList>
    </citation>
    <scope>NUCLEOTIDE SEQUENCE</scope>
    <source>
        <strain evidence="1">CTV1</strain>
    </source>
</reference>
<sequence>MTSHLQIILNNLNNLNNEVCKKTKIYINKLDSEQQVKLNKCNNSKDLSILCYEFGILPVLRYLYEFERITYNFNLLSNTVNTIASENNSEFASAQSNGYNSSLNIIFGGKNEYGKRYCYNYLHYMKKYSVMTFKNKQFFYTINKKNIDDNKVNKMTDDWMDQLCKDSFDHKSKSINFDSKLGLKVV</sequence>
<accession>A0A1V0S9H3</accession>
<gene>
    <name evidence="1" type="ORF">Catovirus_1_402</name>
</gene>
<proteinExistence type="predicted"/>
<organism evidence="1">
    <name type="scientific">Catovirus CTV1</name>
    <dbReference type="NCBI Taxonomy" id="1977631"/>
    <lineage>
        <taxon>Viruses</taxon>
        <taxon>Varidnaviria</taxon>
        <taxon>Bamfordvirae</taxon>
        <taxon>Nucleocytoviricota</taxon>
        <taxon>Megaviricetes</taxon>
        <taxon>Imitervirales</taxon>
        <taxon>Mimiviridae</taxon>
        <taxon>Klosneuvirinae</taxon>
        <taxon>Catovirus</taxon>
    </lineage>
</organism>
<name>A0A1V0S9H3_9VIRU</name>